<proteinExistence type="predicted"/>
<dbReference type="GO" id="GO:0005829">
    <property type="term" value="C:cytosol"/>
    <property type="evidence" value="ECO:0007669"/>
    <property type="project" value="TreeGrafter"/>
</dbReference>
<reference evidence="3" key="1">
    <citation type="submission" date="2020-05" db="EMBL/GenBank/DDBJ databases">
        <title>Phylogenomic resolution of chytrid fungi.</title>
        <authorList>
            <person name="Stajich J.E."/>
            <person name="Amses K."/>
            <person name="Simmons R."/>
            <person name="Seto K."/>
            <person name="Myers J."/>
            <person name="Bonds A."/>
            <person name="Quandt C.A."/>
            <person name="Barry K."/>
            <person name="Liu P."/>
            <person name="Grigoriev I."/>
            <person name="Longcore J.E."/>
            <person name="James T.Y."/>
        </authorList>
    </citation>
    <scope>NUCLEOTIDE SEQUENCE</scope>
    <source>
        <strain evidence="3">JEL0318</strain>
    </source>
</reference>
<dbReference type="InterPro" id="IPR039261">
    <property type="entry name" value="FNR_nucleotide-bd"/>
</dbReference>
<dbReference type="EC" id="1.6.2.4" evidence="2"/>
<evidence type="ECO:0000256" key="2">
    <source>
        <dbReference type="ARBA" id="ARBA00023797"/>
    </source>
</evidence>
<evidence type="ECO:0000256" key="1">
    <source>
        <dbReference type="ARBA" id="ARBA00022630"/>
    </source>
</evidence>
<keyword evidence="1" id="KW-0285">Flavoprotein</keyword>
<dbReference type="AlphaFoldDB" id="A0AAD5SB95"/>
<dbReference type="Gene3D" id="3.40.50.80">
    <property type="entry name" value="Nucleotide-binding domain of ferredoxin-NADP reductase (FNR) module"/>
    <property type="match status" value="1"/>
</dbReference>
<dbReference type="PANTHER" id="PTHR19384:SF17">
    <property type="entry name" value="NADPH--CYTOCHROME P450 REDUCTASE"/>
    <property type="match status" value="1"/>
</dbReference>
<gene>
    <name evidence="3" type="ORF">HK097_002192</name>
</gene>
<sequence length="71" mass="7733">DGIKAHGGRLWELVNGGGSVFVCGSINMAKEVNQALVDLAQQEGGVGGLVEGQTYWTQLAKEKRYLRDIWN</sequence>
<name>A0AAD5SB95_9FUNG</name>
<dbReference type="GO" id="GO:0010181">
    <property type="term" value="F:FMN binding"/>
    <property type="evidence" value="ECO:0007669"/>
    <property type="project" value="TreeGrafter"/>
</dbReference>
<protein>
    <recommendedName>
        <fullName evidence="2">NADPH--hemoprotein reductase</fullName>
        <ecNumber evidence="2">1.6.2.4</ecNumber>
    </recommendedName>
</protein>
<keyword evidence="4" id="KW-1185">Reference proteome</keyword>
<organism evidence="3 4">
    <name type="scientific">Rhizophlyctis rosea</name>
    <dbReference type="NCBI Taxonomy" id="64517"/>
    <lineage>
        <taxon>Eukaryota</taxon>
        <taxon>Fungi</taxon>
        <taxon>Fungi incertae sedis</taxon>
        <taxon>Chytridiomycota</taxon>
        <taxon>Chytridiomycota incertae sedis</taxon>
        <taxon>Chytridiomycetes</taxon>
        <taxon>Rhizophlyctidales</taxon>
        <taxon>Rhizophlyctidaceae</taxon>
        <taxon>Rhizophlyctis</taxon>
    </lineage>
</organism>
<evidence type="ECO:0000313" key="3">
    <source>
        <dbReference type="EMBL" id="KAJ3041754.1"/>
    </source>
</evidence>
<dbReference type="SUPFAM" id="SSF52343">
    <property type="entry name" value="Ferredoxin reductase-like, C-terminal NADP-linked domain"/>
    <property type="match status" value="1"/>
</dbReference>
<evidence type="ECO:0000313" key="4">
    <source>
        <dbReference type="Proteomes" id="UP001212841"/>
    </source>
</evidence>
<dbReference type="GO" id="GO:0050660">
    <property type="term" value="F:flavin adenine dinucleotide binding"/>
    <property type="evidence" value="ECO:0007669"/>
    <property type="project" value="TreeGrafter"/>
</dbReference>
<accession>A0AAD5SB95</accession>
<comment type="caution">
    <text evidence="3">The sequence shown here is derived from an EMBL/GenBank/DDBJ whole genome shotgun (WGS) entry which is preliminary data.</text>
</comment>
<dbReference type="Proteomes" id="UP001212841">
    <property type="component" value="Unassembled WGS sequence"/>
</dbReference>
<dbReference type="EMBL" id="JADGJD010001464">
    <property type="protein sequence ID" value="KAJ3041754.1"/>
    <property type="molecule type" value="Genomic_DNA"/>
</dbReference>
<dbReference type="GO" id="GO:0003958">
    <property type="term" value="F:NADPH-hemoprotein reductase activity"/>
    <property type="evidence" value="ECO:0007669"/>
    <property type="project" value="UniProtKB-EC"/>
</dbReference>
<feature type="non-terminal residue" evidence="3">
    <location>
        <position position="1"/>
    </location>
</feature>
<dbReference type="PANTHER" id="PTHR19384">
    <property type="entry name" value="NITRIC OXIDE SYNTHASE-RELATED"/>
    <property type="match status" value="1"/>
</dbReference>